<dbReference type="RefSeq" id="WP_069668659.1">
    <property type="nucleotide sequence ID" value="NZ_JAPFIM010000015.1"/>
</dbReference>
<evidence type="ECO:0000313" key="3">
    <source>
        <dbReference type="EMBL" id="MDC5739874.1"/>
    </source>
</evidence>
<feature type="domain" description="TadE-like" evidence="2">
    <location>
        <begin position="12"/>
        <end position="54"/>
    </location>
</feature>
<protein>
    <submittedName>
        <fullName evidence="3">Pilus assembly protein</fullName>
    </submittedName>
</protein>
<accession>A0A178J5R2</accession>
<keyword evidence="1" id="KW-0812">Transmembrane</keyword>
<keyword evidence="1" id="KW-0472">Membrane</keyword>
<sequence>MNKLTMRRRQKGVFAIEFALGFLVLFMFTMLIFETCRLTYVCSVLDYATAEAARDSRVQLRKNPSFNKYRNPNFSCTDPSLSEEEQKECKLIKSFNGDEFKVWFHTFIDKNGGTLWDVLSARGAMSIDASHYKTRADLTADTPRQSKTWQKNAFTLYEVQYHYKPVFFAVPGGDKIIKRHVLVTDEFERHQSVKNEK</sequence>
<feature type="transmembrane region" description="Helical" evidence="1">
    <location>
        <begin position="12"/>
        <end position="33"/>
    </location>
</feature>
<comment type="caution">
    <text evidence="4">The sequence shown here is derived from an EMBL/GenBank/DDBJ whole genome shotgun (WGS) entry which is preliminary data.</text>
</comment>
<dbReference type="Proteomes" id="UP001150001">
    <property type="component" value="Unassembled WGS sequence"/>
</dbReference>
<proteinExistence type="predicted"/>
<dbReference type="EMBL" id="LUAX01000007">
    <property type="protein sequence ID" value="OAM97463.1"/>
    <property type="molecule type" value="Genomic_DNA"/>
</dbReference>
<keyword evidence="6" id="KW-1185">Reference proteome</keyword>
<name>A0A178J5R2_9VIBR</name>
<evidence type="ECO:0000313" key="6">
    <source>
        <dbReference type="Proteomes" id="UP001150001"/>
    </source>
</evidence>
<evidence type="ECO:0000259" key="2">
    <source>
        <dbReference type="Pfam" id="PF07811"/>
    </source>
</evidence>
<evidence type="ECO:0000313" key="5">
    <source>
        <dbReference type="Proteomes" id="UP000094761"/>
    </source>
</evidence>
<dbReference type="GeneID" id="78077638"/>
<dbReference type="AlphaFoldDB" id="A0A178J5R2"/>
<gene>
    <name evidence="4" type="ORF">AZ468_18105</name>
    <name evidence="3" type="ORF">OPW20_07330</name>
</gene>
<keyword evidence="1" id="KW-1133">Transmembrane helix</keyword>
<dbReference type="OrthoDB" id="6264552at2"/>
<dbReference type="Pfam" id="PF07811">
    <property type="entry name" value="TadE"/>
    <property type="match status" value="1"/>
</dbReference>
<dbReference type="InterPro" id="IPR012495">
    <property type="entry name" value="TadE-like_dom"/>
</dbReference>
<evidence type="ECO:0000313" key="4">
    <source>
        <dbReference type="EMBL" id="OAM97463.1"/>
    </source>
</evidence>
<reference evidence="3" key="2">
    <citation type="submission" date="2022-11" db="EMBL/GenBank/DDBJ databases">
        <title>Role of the vibriolysin VemA secreted by the emergent pathogen Vibrio europaeus in the colonization of Manila clam mucus.</title>
        <authorList>
            <person name="Martinez C."/>
            <person name="Rodriguez S."/>
            <person name="Vences A."/>
            <person name="Barja J.L."/>
            <person name="Toranzo A.E."/>
            <person name="Dubert J."/>
        </authorList>
    </citation>
    <scope>NUCLEOTIDE SEQUENCE</scope>
    <source>
        <strain evidence="3">3454</strain>
    </source>
</reference>
<dbReference type="Proteomes" id="UP000094761">
    <property type="component" value="Unassembled WGS sequence"/>
</dbReference>
<reference evidence="4 5" key="1">
    <citation type="submission" date="2016-03" db="EMBL/GenBank/DDBJ databases">
        <title>Draft genome sequence of the Vibrio tubiashii subs. europaeus.</title>
        <authorList>
            <person name="Spinard E."/>
            <person name="Dubert J."/>
            <person name="Nelson D.R."/>
            <person name="Barja J.L."/>
        </authorList>
    </citation>
    <scope>NUCLEOTIDE SEQUENCE [LARGE SCALE GENOMIC DNA]</scope>
    <source>
        <strain evidence="5">PP-638</strain>
        <strain evidence="4">PP2-638</strain>
    </source>
</reference>
<organism evidence="4 5">
    <name type="scientific">Vibrio europaeus</name>
    <dbReference type="NCBI Taxonomy" id="300876"/>
    <lineage>
        <taxon>Bacteria</taxon>
        <taxon>Pseudomonadati</taxon>
        <taxon>Pseudomonadota</taxon>
        <taxon>Gammaproteobacteria</taxon>
        <taxon>Vibrionales</taxon>
        <taxon>Vibrionaceae</taxon>
        <taxon>Vibrio</taxon>
        <taxon>Vibrio oreintalis group</taxon>
    </lineage>
</organism>
<evidence type="ECO:0000256" key="1">
    <source>
        <dbReference type="SAM" id="Phobius"/>
    </source>
</evidence>
<dbReference type="EMBL" id="JAPFIT010000012">
    <property type="protein sequence ID" value="MDC5739874.1"/>
    <property type="molecule type" value="Genomic_DNA"/>
</dbReference>